<evidence type="ECO:0000256" key="1">
    <source>
        <dbReference type="SAM" id="MobiDB-lite"/>
    </source>
</evidence>
<evidence type="ECO:0000313" key="2">
    <source>
        <dbReference type="EMBL" id="GAB0192604.1"/>
    </source>
</evidence>
<gene>
    <name evidence="2" type="ORF">GRJ2_001725700</name>
</gene>
<dbReference type="Gene3D" id="3.40.50.12700">
    <property type="match status" value="1"/>
</dbReference>
<feature type="region of interest" description="Disordered" evidence="1">
    <location>
        <begin position="1"/>
        <end position="48"/>
    </location>
</feature>
<comment type="caution">
    <text evidence="2">The sequence shown here is derived from an EMBL/GenBank/DDBJ whole genome shotgun (WGS) entry which is preliminary data.</text>
</comment>
<keyword evidence="3" id="KW-1185">Reference proteome</keyword>
<dbReference type="AlphaFoldDB" id="A0ABC9X4U5"/>
<feature type="region of interest" description="Disordered" evidence="1">
    <location>
        <begin position="95"/>
        <end position="123"/>
    </location>
</feature>
<organism evidence="2 3">
    <name type="scientific">Grus japonensis</name>
    <name type="common">Japanese crane</name>
    <name type="synonym">Red-crowned crane</name>
    <dbReference type="NCBI Taxonomy" id="30415"/>
    <lineage>
        <taxon>Eukaryota</taxon>
        <taxon>Metazoa</taxon>
        <taxon>Chordata</taxon>
        <taxon>Craniata</taxon>
        <taxon>Vertebrata</taxon>
        <taxon>Euteleostomi</taxon>
        <taxon>Archelosauria</taxon>
        <taxon>Archosauria</taxon>
        <taxon>Dinosauria</taxon>
        <taxon>Saurischia</taxon>
        <taxon>Theropoda</taxon>
        <taxon>Coelurosauria</taxon>
        <taxon>Aves</taxon>
        <taxon>Neognathae</taxon>
        <taxon>Neoaves</taxon>
        <taxon>Gruiformes</taxon>
        <taxon>Gruidae</taxon>
        <taxon>Grus</taxon>
    </lineage>
</organism>
<evidence type="ECO:0000313" key="3">
    <source>
        <dbReference type="Proteomes" id="UP001623348"/>
    </source>
</evidence>
<sequence>MRRLEGRSTGEGPQPIAQRHAGHIAACSKPKGDEPAAPDATGTNRETLGEYIKRIEGSEWKQVHAWRSKRTFSSSTTSPSHVPLYNRYKALAVEGHSSEDMDDSQATPEVAPRPKRPMPQVMTTPTKKKGRVIVVGDSLLKVEGSNIGRNRWTQSINVWLHGWCQRHNFEFFDNGTAYTAPGLMNPDGIHLSQKGKRIFAQELAGLIDRALN</sequence>
<evidence type="ECO:0008006" key="4">
    <source>
        <dbReference type="Google" id="ProtNLM"/>
    </source>
</evidence>
<proteinExistence type="predicted"/>
<protein>
    <recommendedName>
        <fullName evidence="4">SGNH hydrolase-type esterase domain-containing protein</fullName>
    </recommendedName>
</protein>
<dbReference type="EMBL" id="BAAFJT010000008">
    <property type="protein sequence ID" value="GAB0192604.1"/>
    <property type="molecule type" value="Genomic_DNA"/>
</dbReference>
<dbReference type="Proteomes" id="UP001623348">
    <property type="component" value="Unassembled WGS sequence"/>
</dbReference>
<accession>A0ABC9X4U5</accession>
<name>A0ABC9X4U5_GRUJA</name>
<dbReference type="SUPFAM" id="SSF52266">
    <property type="entry name" value="SGNH hydrolase"/>
    <property type="match status" value="1"/>
</dbReference>
<reference evidence="2 3" key="1">
    <citation type="submission" date="2024-06" db="EMBL/GenBank/DDBJ databases">
        <title>The draft genome of Grus japonensis, version 3.</title>
        <authorList>
            <person name="Nabeshima K."/>
            <person name="Suzuki S."/>
            <person name="Onuma M."/>
        </authorList>
    </citation>
    <scope>NUCLEOTIDE SEQUENCE [LARGE SCALE GENOMIC DNA]</scope>
    <source>
        <strain evidence="2 3">451A</strain>
    </source>
</reference>